<comment type="catalytic activity">
    <reaction evidence="1 9">
        <text>Endonucleolytic cleavage of RNA, removing extra 3' nucleotides from tRNA precursor, generating 3' termini of tRNAs. A 3'-hydroxy group is left at the tRNA terminus and a 5'-phosphoryl group is left at the trailer molecule.</text>
        <dbReference type="EC" id="3.1.26.11"/>
    </reaction>
</comment>
<dbReference type="InterPro" id="IPR001279">
    <property type="entry name" value="Metallo-B-lactamas"/>
</dbReference>
<evidence type="ECO:0000256" key="1">
    <source>
        <dbReference type="ARBA" id="ARBA00000402"/>
    </source>
</evidence>
<dbReference type="GO" id="GO:0042781">
    <property type="term" value="F:3'-tRNA processing endoribonuclease activity"/>
    <property type="evidence" value="ECO:0007669"/>
    <property type="project" value="UniProtKB-UniRule"/>
</dbReference>
<evidence type="ECO:0000256" key="2">
    <source>
        <dbReference type="ARBA" id="ARBA00011738"/>
    </source>
</evidence>
<dbReference type="GO" id="GO:0008270">
    <property type="term" value="F:zinc ion binding"/>
    <property type="evidence" value="ECO:0007669"/>
    <property type="project" value="UniProtKB-UniRule"/>
</dbReference>
<evidence type="ECO:0000256" key="8">
    <source>
        <dbReference type="ARBA" id="ARBA00022833"/>
    </source>
</evidence>
<dbReference type="CDD" id="cd07717">
    <property type="entry name" value="RNaseZ_ZiPD-like_MBL-fold"/>
    <property type="match status" value="1"/>
</dbReference>
<dbReference type="RefSeq" id="WP_120102615.1">
    <property type="nucleotide sequence ID" value="NZ_QKNY01000009.1"/>
</dbReference>
<evidence type="ECO:0000256" key="6">
    <source>
        <dbReference type="ARBA" id="ARBA00022759"/>
    </source>
</evidence>
<dbReference type="NCBIfam" id="NF000801">
    <property type="entry name" value="PRK00055.1-3"/>
    <property type="match status" value="1"/>
</dbReference>
<evidence type="ECO:0000256" key="9">
    <source>
        <dbReference type="HAMAP-Rule" id="MF_01818"/>
    </source>
</evidence>
<reference evidence="11 12" key="1">
    <citation type="submission" date="2018-06" db="EMBL/GenBank/DDBJ databases">
        <title>Halonotius sp. F13-13 a new haloarchaeeon isolated from a solar saltern from Isla Cristina, Huelva, Spain.</title>
        <authorList>
            <person name="Duran-Viseras A."/>
            <person name="Sanchez-Porro C."/>
            <person name="Ventosa A."/>
        </authorList>
    </citation>
    <scope>NUCLEOTIDE SEQUENCE [LARGE SCALE GENOMIC DNA]</scope>
    <source>
        <strain evidence="11 12">F13-13</strain>
    </source>
</reference>
<evidence type="ECO:0000256" key="7">
    <source>
        <dbReference type="ARBA" id="ARBA00022801"/>
    </source>
</evidence>
<keyword evidence="4 9" id="KW-0540">Nuclease</keyword>
<feature type="binding site" evidence="9">
    <location>
        <position position="139"/>
    </location>
    <ligand>
        <name>Zn(2+)</name>
        <dbReference type="ChEBI" id="CHEBI:29105"/>
        <label>1</label>
        <note>catalytic</note>
    </ligand>
</feature>
<organism evidence="11 12">
    <name type="scientific">Halonotius aquaticus</name>
    <dbReference type="NCBI Taxonomy" id="2216978"/>
    <lineage>
        <taxon>Archaea</taxon>
        <taxon>Methanobacteriati</taxon>
        <taxon>Methanobacteriota</taxon>
        <taxon>Stenosarchaea group</taxon>
        <taxon>Halobacteria</taxon>
        <taxon>Halobacteriales</taxon>
        <taxon>Haloferacaceae</taxon>
        <taxon>Halonotius</taxon>
    </lineage>
</organism>
<dbReference type="NCBIfam" id="TIGR02651">
    <property type="entry name" value="RNase_Z"/>
    <property type="match status" value="1"/>
</dbReference>
<dbReference type="InterPro" id="IPR036866">
    <property type="entry name" value="RibonucZ/Hydroxyglut_hydro"/>
</dbReference>
<evidence type="ECO:0000256" key="4">
    <source>
        <dbReference type="ARBA" id="ARBA00022722"/>
    </source>
</evidence>
<dbReference type="OrthoDB" id="85118at2157"/>
<feature type="binding site" evidence="9">
    <location>
        <position position="211"/>
    </location>
    <ligand>
        <name>Zn(2+)</name>
        <dbReference type="ChEBI" id="CHEBI:29105"/>
        <label>2</label>
        <note>catalytic</note>
    </ligand>
</feature>
<feature type="binding site" evidence="9">
    <location>
        <position position="269"/>
    </location>
    <ligand>
        <name>Zn(2+)</name>
        <dbReference type="ChEBI" id="CHEBI:29105"/>
        <label>2</label>
        <note>catalytic</note>
    </ligand>
</feature>
<evidence type="ECO:0000256" key="3">
    <source>
        <dbReference type="ARBA" id="ARBA00022694"/>
    </source>
</evidence>
<dbReference type="AlphaFoldDB" id="A0A3A6QBG3"/>
<dbReference type="EMBL" id="QKNY01000009">
    <property type="protein sequence ID" value="RJX43278.1"/>
    <property type="molecule type" value="Genomic_DNA"/>
</dbReference>
<dbReference type="HAMAP" id="MF_01818">
    <property type="entry name" value="RNase_Z_BN"/>
    <property type="match status" value="1"/>
</dbReference>
<keyword evidence="5 9" id="KW-0479">Metal-binding</keyword>
<dbReference type="InterPro" id="IPR013471">
    <property type="entry name" value="RNase_Z/BN"/>
</dbReference>
<dbReference type="FunFam" id="3.60.15.10:FF:000002">
    <property type="entry name" value="Ribonuclease Z"/>
    <property type="match status" value="1"/>
</dbReference>
<dbReference type="SUPFAM" id="SSF56281">
    <property type="entry name" value="Metallo-hydrolase/oxidoreductase"/>
    <property type="match status" value="1"/>
</dbReference>
<feature type="domain" description="Metallo-beta-lactamase" evidence="10">
    <location>
        <begin position="18"/>
        <end position="239"/>
    </location>
</feature>
<gene>
    <name evidence="9 11" type="primary">rnz</name>
    <name evidence="11" type="ORF">DM826_06625</name>
</gene>
<comment type="caution">
    <text evidence="11">The sequence shown here is derived from an EMBL/GenBank/DDBJ whole genome shotgun (WGS) entry which is preliminary data.</text>
</comment>
<comment type="cofactor">
    <cofactor evidence="9">
        <name>Zn(2+)</name>
        <dbReference type="ChEBI" id="CHEBI:29105"/>
    </cofactor>
    <text evidence="9">Binds 2 Zn(2+) ions.</text>
</comment>
<keyword evidence="8 9" id="KW-0862">Zinc</keyword>
<keyword evidence="6 9" id="KW-0255">Endonuclease</keyword>
<evidence type="ECO:0000313" key="12">
    <source>
        <dbReference type="Proteomes" id="UP000276588"/>
    </source>
</evidence>
<name>A0A3A6QBG3_9EURY</name>
<evidence type="ECO:0000313" key="11">
    <source>
        <dbReference type="EMBL" id="RJX43278.1"/>
    </source>
</evidence>
<comment type="similarity">
    <text evidence="9">Belongs to the RNase Z family.</text>
</comment>
<dbReference type="Pfam" id="PF00753">
    <property type="entry name" value="Lactamase_B"/>
    <property type="match status" value="1"/>
</dbReference>
<dbReference type="Proteomes" id="UP000276588">
    <property type="component" value="Unassembled WGS sequence"/>
</dbReference>
<dbReference type="PANTHER" id="PTHR46018">
    <property type="entry name" value="ZINC PHOSPHODIESTERASE ELAC PROTEIN 1"/>
    <property type="match status" value="1"/>
</dbReference>
<dbReference type="PANTHER" id="PTHR46018:SF2">
    <property type="entry name" value="ZINC PHOSPHODIESTERASE ELAC PROTEIN 1"/>
    <property type="match status" value="1"/>
</dbReference>
<comment type="subunit">
    <text evidence="2 9">Homodimer.</text>
</comment>
<dbReference type="Gene3D" id="3.60.15.10">
    <property type="entry name" value="Ribonuclease Z/Hydroxyacylglutathione hydrolase-like"/>
    <property type="match status" value="1"/>
</dbReference>
<comment type="function">
    <text evidence="9">Zinc phosphodiesterase, which displays some tRNA 3'-processing endonuclease activity. Probably involved in tRNA maturation, by removing a 3'-trailer from precursor tRNA.</text>
</comment>
<feature type="binding site" evidence="9">
    <location>
        <position position="211"/>
    </location>
    <ligand>
        <name>Zn(2+)</name>
        <dbReference type="ChEBI" id="CHEBI:29105"/>
        <label>1</label>
        <note>catalytic</note>
    </ligand>
</feature>
<keyword evidence="3 9" id="KW-0819">tRNA processing</keyword>
<feature type="active site" description="Proton acceptor" evidence="9">
    <location>
        <position position="65"/>
    </location>
</feature>
<proteinExistence type="inferred from homology"/>
<keyword evidence="7 9" id="KW-0378">Hydrolase</keyword>
<evidence type="ECO:0000256" key="5">
    <source>
        <dbReference type="ARBA" id="ARBA00022723"/>
    </source>
</evidence>
<feature type="binding site" evidence="9">
    <location>
        <position position="66"/>
    </location>
    <ligand>
        <name>Zn(2+)</name>
        <dbReference type="ChEBI" id="CHEBI:29105"/>
        <label>2</label>
        <note>catalytic</note>
    </ligand>
</feature>
<evidence type="ECO:0000259" key="10">
    <source>
        <dbReference type="Pfam" id="PF00753"/>
    </source>
</evidence>
<feature type="binding site" evidence="9">
    <location>
        <position position="61"/>
    </location>
    <ligand>
        <name>Zn(2+)</name>
        <dbReference type="ChEBI" id="CHEBI:29105"/>
        <label>1</label>
        <note>catalytic</note>
    </ligand>
</feature>
<keyword evidence="12" id="KW-1185">Reference proteome</keyword>
<feature type="binding site" evidence="9">
    <location>
        <position position="65"/>
    </location>
    <ligand>
        <name>Zn(2+)</name>
        <dbReference type="ChEBI" id="CHEBI:29105"/>
        <label>2</label>
        <note>catalytic</note>
    </ligand>
</feature>
<dbReference type="GO" id="GO:0042802">
    <property type="term" value="F:identical protein binding"/>
    <property type="evidence" value="ECO:0007669"/>
    <property type="project" value="UniProtKB-ARBA"/>
</dbReference>
<feature type="binding site" evidence="9">
    <location>
        <position position="63"/>
    </location>
    <ligand>
        <name>Zn(2+)</name>
        <dbReference type="ChEBI" id="CHEBI:29105"/>
        <label>1</label>
        <note>catalytic</note>
    </ligand>
</feature>
<dbReference type="EC" id="3.1.26.11" evidence="9"/>
<sequence>MSLRVTFLGTSGAVPTTQRAPSAIMVNREGDRLLFDCGEGTQRQMMRHGTGFTVSDIFVTHLHGDHVLGIPGLVQSWDFNGRSEPLTIHCPRGTYSDIDELLGVGGYTPSFSIDIDEVTAGDVAHETDEYTVRAVETDHRVTSVGYALIEADRPGRFDREKAEDELGIPPGPMYGKLHNGESVELDDGRVIEPDDVVGDPRPGRRVVYTGDTRPTAAVESVAADADLLVHDATFADDHAARARETKHATGREAGELAAAAGAKRLALTHISSRYGADPSPIKASAADAFDGEVFIASDGQQVAVPYPDDESELQ</sequence>
<protein>
    <recommendedName>
        <fullName evidence="9">Ribonuclease Z</fullName>
        <shortName evidence="9">RNase Z</shortName>
        <ecNumber evidence="9">3.1.26.11</ecNumber>
    </recommendedName>
    <alternativeName>
        <fullName evidence="9">tRNA 3 endonuclease</fullName>
    </alternativeName>
    <alternativeName>
        <fullName evidence="9">tRNase Z</fullName>
    </alternativeName>
</protein>
<accession>A0A3A6QBG3</accession>